<dbReference type="Proteomes" id="UP000319980">
    <property type="component" value="Unassembled WGS sequence"/>
</dbReference>
<dbReference type="SUPFAM" id="SSF47781">
    <property type="entry name" value="RuvA domain 2-like"/>
    <property type="match status" value="1"/>
</dbReference>
<dbReference type="InterPro" id="IPR038072">
    <property type="entry name" value="GspK_central_sf"/>
</dbReference>
<organism evidence="3 4">
    <name type="scientific">Luteimonas marina</name>
    <dbReference type="NCBI Taxonomy" id="488485"/>
    <lineage>
        <taxon>Bacteria</taxon>
        <taxon>Pseudomonadati</taxon>
        <taxon>Pseudomonadota</taxon>
        <taxon>Gammaproteobacteria</taxon>
        <taxon>Lysobacterales</taxon>
        <taxon>Lysobacteraceae</taxon>
        <taxon>Luteimonas</taxon>
    </lineage>
</organism>
<evidence type="ECO:0000313" key="4">
    <source>
        <dbReference type="Proteomes" id="UP000319980"/>
    </source>
</evidence>
<feature type="region of interest" description="Disordered" evidence="1">
    <location>
        <begin position="335"/>
        <end position="357"/>
    </location>
</feature>
<protein>
    <submittedName>
        <fullName evidence="3">General secretion pathway protein GspK</fullName>
    </submittedName>
</protein>
<dbReference type="Pfam" id="PF03934">
    <property type="entry name" value="T2SSK"/>
    <property type="match status" value="1"/>
</dbReference>
<sequence>MSLNGTSRTAQQGGFVLVVVLALLVVLTLLAGMVALSGSRAIAEAQREVDQFQSDLDMLSTRESVLFMYATQHRNVGGLVPEFRPAYTSAMLDDDTDGITSLPTGNEIKLDGTAYKGLGDVYFSLQDDNGLVNINWAQDVLRNAFYAYFGAPAQEWNALDAKRLDYQDPDSLHRLNGAEAPEYAKAGLPPPPNRTVSTPLEFRRILQWHDLLEGTPDDALVGMLTLSRTTSLNLNTAPADVLAMLPGMDAEQAGRMVDLRRRIPFTTVYQAMQAFPIAPMVQENLTLFPKNSGNLILWNRHFGTRHAVHWTLTPMQIGGAPWHIDYEVTLPRDNKSGEAMAETPATPILAPQDPTGD</sequence>
<evidence type="ECO:0000313" key="3">
    <source>
        <dbReference type="EMBL" id="TWT18641.1"/>
    </source>
</evidence>
<dbReference type="RefSeq" id="WP_146388744.1">
    <property type="nucleotide sequence ID" value="NZ_VOHK01000006.1"/>
</dbReference>
<evidence type="ECO:0000259" key="2">
    <source>
        <dbReference type="Pfam" id="PF03934"/>
    </source>
</evidence>
<name>A0A5C5TWV7_9GAMM</name>
<dbReference type="AlphaFoldDB" id="A0A5C5TWV7"/>
<dbReference type="OrthoDB" id="6388271at2"/>
<comment type="caution">
    <text evidence="3">The sequence shown here is derived from an EMBL/GenBank/DDBJ whole genome shotgun (WGS) entry which is preliminary data.</text>
</comment>
<reference evidence="3 4" key="1">
    <citation type="journal article" date="2008" name="Int. J. Syst. Evol. Microbiol.">
        <title>Luteimonas marina sp. nov., isolated from seawater.</title>
        <authorList>
            <person name="Baik K.S."/>
            <person name="Park S.C."/>
            <person name="Kim M.S."/>
            <person name="Kim E.M."/>
            <person name="Park C."/>
            <person name="Chun J."/>
            <person name="Seong C.N."/>
        </authorList>
    </citation>
    <scope>NUCLEOTIDE SEQUENCE [LARGE SCALE GENOMIC DNA]</scope>
    <source>
        <strain evidence="3 4">FR1330</strain>
    </source>
</reference>
<dbReference type="InterPro" id="IPR010994">
    <property type="entry name" value="RuvA_2-like"/>
</dbReference>
<proteinExistence type="predicted"/>
<accession>A0A5C5TWV7</accession>
<keyword evidence="4" id="KW-1185">Reference proteome</keyword>
<dbReference type="EMBL" id="VOHK01000006">
    <property type="protein sequence ID" value="TWT18641.1"/>
    <property type="molecule type" value="Genomic_DNA"/>
</dbReference>
<dbReference type="InterPro" id="IPR049179">
    <property type="entry name" value="T2SSK_SAM-like_2nd"/>
</dbReference>
<feature type="domain" description="T2SS protein K second SAM-like" evidence="2">
    <location>
        <begin position="232"/>
        <end position="274"/>
    </location>
</feature>
<evidence type="ECO:0000256" key="1">
    <source>
        <dbReference type="SAM" id="MobiDB-lite"/>
    </source>
</evidence>
<gene>
    <name evidence="3" type="ORF">FQY83_14795</name>
</gene>
<dbReference type="Gene3D" id="1.10.40.60">
    <property type="entry name" value="EpsJ-like"/>
    <property type="match status" value="2"/>
</dbReference>